<gene>
    <name evidence="18" type="primary">LOC113045300</name>
</gene>
<evidence type="ECO:0000256" key="5">
    <source>
        <dbReference type="ARBA" id="ARBA00022729"/>
    </source>
</evidence>
<dbReference type="PANTHER" id="PTHR11219">
    <property type="entry name" value="TENEURIN AND N-ACETYLGLUCOSAMINE-1-PHOSPHODIESTER ALPHA-N-ACETYLGLUCOSAMINIDASE"/>
    <property type="match status" value="1"/>
</dbReference>
<keyword evidence="3 11" id="KW-0245">EGF-like domain</keyword>
<comment type="caution">
    <text evidence="11">Lacks conserved residue(s) required for the propagation of feature annotation.</text>
</comment>
<protein>
    <recommendedName>
        <fullName evidence="13">Delta-like protein</fullName>
    </recommendedName>
</protein>
<feature type="signal peptide" evidence="14">
    <location>
        <begin position="1"/>
        <end position="20"/>
    </location>
</feature>
<evidence type="ECO:0000256" key="11">
    <source>
        <dbReference type="PROSITE-ProRule" id="PRU00076"/>
    </source>
</evidence>
<dbReference type="InterPro" id="IPR000742">
    <property type="entry name" value="EGF"/>
</dbReference>
<keyword evidence="6 13" id="KW-0677">Repeat</keyword>
<dbReference type="SMART" id="SM00181">
    <property type="entry name" value="EGF"/>
    <property type="match status" value="2"/>
</dbReference>
<dbReference type="Gene3D" id="2.10.25.10">
    <property type="entry name" value="Laminin"/>
    <property type="match status" value="1"/>
</dbReference>
<dbReference type="GO" id="GO:0007219">
    <property type="term" value="P:Notch signaling pathway"/>
    <property type="evidence" value="ECO:0007669"/>
    <property type="project" value="InterPro"/>
</dbReference>
<dbReference type="OrthoDB" id="283575at2759"/>
<dbReference type="Pfam" id="PF21700">
    <property type="entry name" value="EGF_DL_JAG"/>
    <property type="match status" value="1"/>
</dbReference>
<comment type="subcellular location">
    <subcellularLocation>
        <location evidence="1 13">Membrane</location>
        <topology evidence="1 13">Single-pass type I membrane protein</topology>
    </subcellularLocation>
</comment>
<feature type="disulfide bond" evidence="11">
    <location>
        <begin position="219"/>
        <end position="228"/>
    </location>
</feature>
<evidence type="ECO:0000259" key="15">
    <source>
        <dbReference type="PROSITE" id="PS50026"/>
    </source>
</evidence>
<dbReference type="KEGG" id="caua:113045300"/>
<dbReference type="GeneID" id="113045300"/>
<feature type="chain" id="PRO_5027595039" description="Delta-like protein" evidence="14">
    <location>
        <begin position="21"/>
        <end position="265"/>
    </location>
</feature>
<keyword evidence="9 11" id="KW-1015">Disulfide bond</keyword>
<feature type="disulfide bond" evidence="12">
    <location>
        <begin position="153"/>
        <end position="162"/>
    </location>
</feature>
<feature type="domain" description="EGF-like" evidence="15">
    <location>
        <begin position="196"/>
        <end position="229"/>
    </location>
</feature>
<evidence type="ECO:0000256" key="14">
    <source>
        <dbReference type="SAM" id="SignalP"/>
    </source>
</evidence>
<dbReference type="PROSITE" id="PS51051">
    <property type="entry name" value="DSL"/>
    <property type="match status" value="1"/>
</dbReference>
<keyword evidence="10" id="KW-0325">Glycoprotein</keyword>
<evidence type="ECO:0000256" key="7">
    <source>
        <dbReference type="ARBA" id="ARBA00022989"/>
    </source>
</evidence>
<dbReference type="FunFam" id="2.10.25.140:FF:000001">
    <property type="entry name" value="Delta-like protein"/>
    <property type="match status" value="1"/>
</dbReference>
<accession>A0A6P6JNG3</accession>
<dbReference type="PROSITE" id="PS50026">
    <property type="entry name" value="EGF_3"/>
    <property type="match status" value="1"/>
</dbReference>
<dbReference type="RefSeq" id="XP_026061379.1">
    <property type="nucleotide sequence ID" value="XM_026205594.1"/>
</dbReference>
<sequence length="265" mass="29529">MAQLLSTCFLVLISVQLVKPFAVLELKVNSFTNTSSSVCEQSKDCQVFFNVCLNYTQDVTSYRQACSSDTGLTGPFSSDPSSITTAQIHLPFNLKRLGTATVIIKAWNVESSNNQPTENLEIGHFPTKIDLTTSQKWSVGEQSELRFFYRVVCYEFYYGDDCSVFCRSLDDYFGHFTCDDAGNRNCLPGWQGEYCTEPICLSGCSEEHGSCGVPGECKCQFGWQGPLCEECLPYPGCQHGTCKHPWQCMCEKGWGGLLCNKDLNV</sequence>
<keyword evidence="2 13" id="KW-0217">Developmental protein</keyword>
<dbReference type="Proteomes" id="UP000515129">
    <property type="component" value="Chromosome 27"/>
</dbReference>
<feature type="domain" description="DSL" evidence="16">
    <location>
        <begin position="151"/>
        <end position="195"/>
    </location>
</feature>
<dbReference type="GO" id="GO:0048513">
    <property type="term" value="P:animal organ development"/>
    <property type="evidence" value="ECO:0007669"/>
    <property type="project" value="UniProtKB-ARBA"/>
</dbReference>
<keyword evidence="8 13" id="KW-0472">Membrane</keyword>
<dbReference type="GO" id="GO:0048731">
    <property type="term" value="P:system development"/>
    <property type="evidence" value="ECO:0007669"/>
    <property type="project" value="UniProtKB-ARBA"/>
</dbReference>
<dbReference type="InterPro" id="IPR011651">
    <property type="entry name" value="Notch_ligand_N"/>
</dbReference>
<dbReference type="InterPro" id="IPR001774">
    <property type="entry name" value="DSL"/>
</dbReference>
<evidence type="ECO:0000256" key="2">
    <source>
        <dbReference type="ARBA" id="ARBA00022473"/>
    </source>
</evidence>
<dbReference type="Gene3D" id="2.60.40.3510">
    <property type="match status" value="1"/>
</dbReference>
<evidence type="ECO:0000256" key="6">
    <source>
        <dbReference type="ARBA" id="ARBA00022737"/>
    </source>
</evidence>
<evidence type="ECO:0000256" key="12">
    <source>
        <dbReference type="PROSITE-ProRule" id="PRU00377"/>
    </source>
</evidence>
<evidence type="ECO:0000256" key="3">
    <source>
        <dbReference type="ARBA" id="ARBA00022536"/>
    </source>
</evidence>
<evidence type="ECO:0000256" key="10">
    <source>
        <dbReference type="ARBA" id="ARBA00023180"/>
    </source>
</evidence>
<evidence type="ECO:0000313" key="18">
    <source>
        <dbReference type="RefSeq" id="XP_026061379.1"/>
    </source>
</evidence>
<name>A0A6P6JNG3_CARAU</name>
<keyword evidence="5 13" id="KW-0732">Signal</keyword>
<dbReference type="FunFam" id="2.10.25.10:FF:000018">
    <property type="entry name" value="Delta-like 1"/>
    <property type="match status" value="1"/>
</dbReference>
<evidence type="ECO:0000256" key="1">
    <source>
        <dbReference type="ARBA" id="ARBA00004479"/>
    </source>
</evidence>
<dbReference type="Pfam" id="PF07657">
    <property type="entry name" value="MNNL"/>
    <property type="match status" value="1"/>
</dbReference>
<evidence type="ECO:0000256" key="13">
    <source>
        <dbReference type="RuleBase" id="RU280815"/>
    </source>
</evidence>
<evidence type="ECO:0000256" key="4">
    <source>
        <dbReference type="ARBA" id="ARBA00022692"/>
    </source>
</evidence>
<dbReference type="PROSITE" id="PS01186">
    <property type="entry name" value="EGF_2"/>
    <property type="match status" value="1"/>
</dbReference>
<evidence type="ECO:0000256" key="9">
    <source>
        <dbReference type="ARBA" id="ARBA00023157"/>
    </source>
</evidence>
<dbReference type="PROSITE" id="PS00022">
    <property type="entry name" value="EGF_1"/>
    <property type="match status" value="2"/>
</dbReference>
<dbReference type="AlphaFoldDB" id="A0A6P6JNG3"/>
<evidence type="ECO:0000256" key="8">
    <source>
        <dbReference type="ARBA" id="ARBA00023136"/>
    </source>
</evidence>
<dbReference type="Gene3D" id="2.10.25.140">
    <property type="match status" value="1"/>
</dbReference>
<feature type="disulfide bond" evidence="12">
    <location>
        <begin position="186"/>
        <end position="195"/>
    </location>
</feature>
<comment type="function">
    <text evidence="13">Putative Notch ligand involved in the mediation of Notch signaling.</text>
</comment>
<dbReference type="PANTHER" id="PTHR11219:SF69">
    <property type="entry name" value="TENEURIN-A"/>
    <property type="match status" value="1"/>
</dbReference>
<dbReference type="Pfam" id="PF01414">
    <property type="entry name" value="DSL"/>
    <property type="match status" value="1"/>
</dbReference>
<feature type="disulfide bond" evidence="12">
    <location>
        <begin position="166"/>
        <end position="178"/>
    </location>
</feature>
<keyword evidence="7 13" id="KW-1133">Transmembrane helix</keyword>
<keyword evidence="17" id="KW-1185">Reference proteome</keyword>
<dbReference type="InterPro" id="IPR051216">
    <property type="entry name" value="Teneurin"/>
</dbReference>
<dbReference type="GO" id="GO:0016020">
    <property type="term" value="C:membrane"/>
    <property type="evidence" value="ECO:0007669"/>
    <property type="project" value="UniProtKB-SubCell"/>
</dbReference>
<organism evidence="17 18">
    <name type="scientific">Carassius auratus</name>
    <name type="common">Goldfish</name>
    <dbReference type="NCBI Taxonomy" id="7957"/>
    <lineage>
        <taxon>Eukaryota</taxon>
        <taxon>Metazoa</taxon>
        <taxon>Chordata</taxon>
        <taxon>Craniata</taxon>
        <taxon>Vertebrata</taxon>
        <taxon>Euteleostomi</taxon>
        <taxon>Actinopterygii</taxon>
        <taxon>Neopterygii</taxon>
        <taxon>Teleostei</taxon>
        <taxon>Ostariophysi</taxon>
        <taxon>Cypriniformes</taxon>
        <taxon>Cyprinidae</taxon>
        <taxon>Cyprininae</taxon>
        <taxon>Carassius</taxon>
    </lineage>
</organism>
<evidence type="ECO:0000259" key="16">
    <source>
        <dbReference type="PROSITE" id="PS51051"/>
    </source>
</evidence>
<reference evidence="18" key="1">
    <citation type="submission" date="2025-08" db="UniProtKB">
        <authorList>
            <consortium name="RefSeq"/>
        </authorList>
    </citation>
    <scope>IDENTIFICATION</scope>
    <source>
        <strain evidence="18">Wakin</strain>
        <tissue evidence="18">Muscle</tissue>
    </source>
</reference>
<evidence type="ECO:0000313" key="17">
    <source>
        <dbReference type="Proteomes" id="UP000515129"/>
    </source>
</evidence>
<keyword evidence="4 13" id="KW-0812">Transmembrane</keyword>
<dbReference type="SMART" id="SM00051">
    <property type="entry name" value="DSL"/>
    <property type="match status" value="1"/>
</dbReference>
<proteinExistence type="predicted"/>